<dbReference type="Gene3D" id="3.30.810.10">
    <property type="entry name" value="2-Layer Sandwich"/>
    <property type="match status" value="1"/>
</dbReference>
<dbReference type="GO" id="GO:0005524">
    <property type="term" value="F:ATP binding"/>
    <property type="evidence" value="ECO:0007669"/>
    <property type="project" value="UniProtKB-UniRule"/>
</dbReference>
<dbReference type="Gene3D" id="3.30.40.10">
    <property type="entry name" value="Zinc/RING finger domain, C3HC4 (zinc finger)"/>
    <property type="match status" value="1"/>
</dbReference>
<dbReference type="SUPFAM" id="SSF52029">
    <property type="entry name" value="GroEL apical domain-like"/>
    <property type="match status" value="1"/>
</dbReference>
<dbReference type="WBParaSite" id="Pan_g5082.t1">
    <property type="protein sequence ID" value="Pan_g5082.t1"/>
    <property type="gene ID" value="Pan_g5082"/>
</dbReference>
<dbReference type="Pfam" id="PF01504">
    <property type="entry name" value="PIP5K"/>
    <property type="match status" value="1"/>
</dbReference>
<proteinExistence type="predicted"/>
<dbReference type="InterPro" id="IPR000306">
    <property type="entry name" value="Znf_FYVE"/>
</dbReference>
<accession>A0A7E4VY87</accession>
<protein>
    <recommendedName>
        <fullName evidence="1">1-phosphatidylinositol-3-phosphate 5-kinase</fullName>
        <ecNumber evidence="1">2.7.1.150</ecNumber>
    </recommendedName>
</protein>
<feature type="region of interest" description="Disordered" evidence="12">
    <location>
        <begin position="62"/>
        <end position="95"/>
    </location>
</feature>
<organism evidence="15 16">
    <name type="scientific">Panagrellus redivivus</name>
    <name type="common">Microworm</name>
    <dbReference type="NCBI Taxonomy" id="6233"/>
    <lineage>
        <taxon>Eukaryota</taxon>
        <taxon>Metazoa</taxon>
        <taxon>Ecdysozoa</taxon>
        <taxon>Nematoda</taxon>
        <taxon>Chromadorea</taxon>
        <taxon>Rhabditida</taxon>
        <taxon>Tylenchina</taxon>
        <taxon>Panagrolaimomorpha</taxon>
        <taxon>Panagrolaimoidea</taxon>
        <taxon>Panagrolaimidae</taxon>
        <taxon>Panagrellus</taxon>
    </lineage>
</organism>
<evidence type="ECO:0000256" key="10">
    <source>
        <dbReference type="PROSITE-ProRule" id="PRU00781"/>
    </source>
</evidence>
<dbReference type="GO" id="GO:0046854">
    <property type="term" value="P:phosphatidylinositol phosphate biosynthetic process"/>
    <property type="evidence" value="ECO:0007669"/>
    <property type="project" value="TreeGrafter"/>
</dbReference>
<dbReference type="GO" id="GO:0000285">
    <property type="term" value="F:1-phosphatidylinositol-3-phosphate 5-kinase activity"/>
    <property type="evidence" value="ECO:0007669"/>
    <property type="project" value="UniProtKB-EC"/>
</dbReference>
<evidence type="ECO:0000256" key="12">
    <source>
        <dbReference type="SAM" id="MobiDB-lite"/>
    </source>
</evidence>
<evidence type="ECO:0000256" key="5">
    <source>
        <dbReference type="ARBA" id="ARBA00022771"/>
    </source>
</evidence>
<evidence type="ECO:0000256" key="11">
    <source>
        <dbReference type="SAM" id="Coils"/>
    </source>
</evidence>
<dbReference type="Proteomes" id="UP000492821">
    <property type="component" value="Unassembled WGS sequence"/>
</dbReference>
<reference evidence="15" key="1">
    <citation type="journal article" date="2013" name="Genetics">
        <title>The draft genome and transcriptome of Panagrellus redivivus are shaped by the harsh demands of a free-living lifestyle.</title>
        <authorList>
            <person name="Srinivasan J."/>
            <person name="Dillman A.R."/>
            <person name="Macchietto M.G."/>
            <person name="Heikkinen L."/>
            <person name="Lakso M."/>
            <person name="Fracchia K.M."/>
            <person name="Antoshechkin I."/>
            <person name="Mortazavi A."/>
            <person name="Wong G."/>
            <person name="Sternberg P.W."/>
        </authorList>
    </citation>
    <scope>NUCLEOTIDE SEQUENCE [LARGE SCALE GENOMIC DNA]</scope>
    <source>
        <strain evidence="15">MT8872</strain>
    </source>
</reference>
<dbReference type="Pfam" id="PF01363">
    <property type="entry name" value="FYVE"/>
    <property type="match status" value="1"/>
</dbReference>
<dbReference type="Pfam" id="PF00118">
    <property type="entry name" value="Cpn60_TCP1"/>
    <property type="match status" value="1"/>
</dbReference>
<feature type="domain" description="PIPK" evidence="14">
    <location>
        <begin position="1219"/>
        <end position="1546"/>
    </location>
</feature>
<evidence type="ECO:0000256" key="8">
    <source>
        <dbReference type="ARBA" id="ARBA00022840"/>
    </source>
</evidence>
<keyword evidence="8 10" id="KW-0067">ATP-binding</keyword>
<dbReference type="SUPFAM" id="SSF57903">
    <property type="entry name" value="FYVE/PHD zinc finger"/>
    <property type="match status" value="1"/>
</dbReference>
<keyword evidence="3" id="KW-0479">Metal-binding</keyword>
<dbReference type="PANTHER" id="PTHR45748">
    <property type="entry name" value="1-PHOSPHATIDYLINOSITOL 3-PHOSPHATE 5-KINASE-RELATED"/>
    <property type="match status" value="1"/>
</dbReference>
<dbReference type="InterPro" id="IPR027484">
    <property type="entry name" value="PInositol-4-P-5-kinase_N"/>
</dbReference>
<dbReference type="Gene3D" id="3.50.7.10">
    <property type="entry name" value="GroEL"/>
    <property type="match status" value="1"/>
</dbReference>
<evidence type="ECO:0000259" key="13">
    <source>
        <dbReference type="PROSITE" id="PS50178"/>
    </source>
</evidence>
<evidence type="ECO:0000256" key="2">
    <source>
        <dbReference type="ARBA" id="ARBA00022679"/>
    </source>
</evidence>
<dbReference type="InterPro" id="IPR017455">
    <property type="entry name" value="Znf_FYVE-rel"/>
</dbReference>
<feature type="compositionally biased region" description="Polar residues" evidence="12">
    <location>
        <begin position="1"/>
        <end position="10"/>
    </location>
</feature>
<dbReference type="FunFam" id="3.50.7.10:FF:000007">
    <property type="entry name" value="1-phosphatidylinositol 3-phosphate 5-kinase isoform X1"/>
    <property type="match status" value="1"/>
</dbReference>
<keyword evidence="5 9" id="KW-0863">Zinc-finger</keyword>
<keyword evidence="6 10" id="KW-0418">Kinase</keyword>
<feature type="compositionally biased region" description="Polar residues" evidence="12">
    <location>
        <begin position="76"/>
        <end position="95"/>
    </location>
</feature>
<evidence type="ECO:0000256" key="3">
    <source>
        <dbReference type="ARBA" id="ARBA00022723"/>
    </source>
</evidence>
<dbReference type="FunFam" id="3.30.810.10:FF:000001">
    <property type="entry name" value="1-phosphatidylinositol 3-phosphate 5-kinase FAB1"/>
    <property type="match status" value="1"/>
</dbReference>
<feature type="compositionally biased region" description="Polar residues" evidence="12">
    <location>
        <begin position="211"/>
        <end position="222"/>
    </location>
</feature>
<name>A0A7E4VY87_PANRE</name>
<dbReference type="GO" id="GO:0008270">
    <property type="term" value="F:zinc ion binding"/>
    <property type="evidence" value="ECO:0007669"/>
    <property type="project" value="UniProtKB-KW"/>
</dbReference>
<dbReference type="InterPro" id="IPR002423">
    <property type="entry name" value="Cpn60/GroEL/TCP-1"/>
</dbReference>
<evidence type="ECO:0000313" key="15">
    <source>
        <dbReference type="Proteomes" id="UP000492821"/>
    </source>
</evidence>
<dbReference type="GO" id="GO:0010008">
    <property type="term" value="C:endosome membrane"/>
    <property type="evidence" value="ECO:0007669"/>
    <property type="project" value="TreeGrafter"/>
</dbReference>
<reference evidence="16" key="2">
    <citation type="submission" date="2020-10" db="UniProtKB">
        <authorList>
            <consortium name="WormBaseParasite"/>
        </authorList>
    </citation>
    <scope>IDENTIFICATION</scope>
</reference>
<feature type="coiled-coil region" evidence="11">
    <location>
        <begin position="713"/>
        <end position="740"/>
    </location>
</feature>
<dbReference type="PROSITE" id="PS50178">
    <property type="entry name" value="ZF_FYVE"/>
    <property type="match status" value="1"/>
</dbReference>
<evidence type="ECO:0000256" key="6">
    <source>
        <dbReference type="ARBA" id="ARBA00022777"/>
    </source>
</evidence>
<evidence type="ECO:0000256" key="9">
    <source>
        <dbReference type="PROSITE-ProRule" id="PRU00091"/>
    </source>
</evidence>
<dbReference type="PANTHER" id="PTHR45748:SF7">
    <property type="entry name" value="1-PHOSPHATIDYLINOSITOL 3-PHOSPHATE 5-KINASE-RELATED"/>
    <property type="match status" value="1"/>
</dbReference>
<sequence>MTNRDSSQNGGFVPFPTLVDDDAGPSGQSGLLGGLFGRFFRNGSSSEAILPESIADLTVDTESNSDVVPEMAPPVTQRSQESPDGDTNSLNSESSQRKLSQRLSNLFKGNANPQLVDYDRSDFRRYWMPDSTVKECYECHEKFSAFKRKHHCRLCGQIFCSKCSRHSINGVLLGYVGLLRVCGYCQRNVDAYLSSNSPKIRRSEGVKESDTQSNTGSLVSTVSNGPIQFSNDSSLLYADSHLHHSISGAQITPVSSDVSVPGADPSHLSIQQLHDYQQFMRETDPTAPKPIPTEATANEPEWVRNIASSNGVRQIDSFKSVECPAYEIQPCIDPTTTTVKPKPAITETLQLGTGDLNELFERKLEQMLDFLFIREQIPRETWYDVLWPLSKEIAATVKVDILNRGTNESMNILKYVHIKKLLVSVPHPDYEVIDGVACSKTLAHSDMPKHVDNASVMVLNGGIAYEREPLKHSSIEPIIEQEQEFLKNHVERITSRRVTLLLVEDSVAKLASDMLMASHVALIPNVKRSVLERVARSTKATLTSLMDAQMHPAVVGFCPQFKERVITLKNGIRKSLLIFDDCQGELGVSVLLRASSRRELCAAKRILKFLVLQRYSSKLEIDFLNMFQSKPRAPGDPVNCDICIDNAGDLLEQPNEFTTELQKSVLTNSPLIHYAPPYLETPVGRTCYLVDFFKKPTTHYFTAKDYEARRDSDMELEHTLNRMEEALKAAKDKVESVKWSLLQKKNVTEVNPNDMIRFRARGGLLFNAKKDQKQAMVEKMKREIAELQSRYSEKYEKFKGTNNDVLNPYSHQRIAFLYSSFSKRTVNNPCSGPWLVVWPYYGAQDRPLGGFLANFCLNETYKCKMCSKSMIDHQRKFVHKYARIEITTQMHVKPASTSDENGTGLPPSVAGDTGDGILAWRRCPSCKSNSAVVPLPPPVWHMSFAKFIDYLANGIFCTSPLPDISDSACETCGHCTFHEQQHYFARRNYTTCFKVLPVNPLHVVFSPVQCSIVPATIKCESVVAKRMEAISLAETIFSEAKAFLVENEATLSAADVFDEVVEFINNNRKKFNDVLTSFSVGEKFTDLDTITSDDPDYRAAMDAFCHCRQFLFNFIELWNSAKTAEDLVTLATRTSRSRASTTGEESLLGGSDDLIFRAPSGSFRSTGSTSTVNVTSALRELPPTRINIPLPKNYHWELPFGDTGPAVIVKDLLDQKGNSHPDIGSVIAYALSCTQYSQKLSNLRKQWCDEGKPLTLRNIGIEGGSGLHSPPQDTNANIEIEFEDSKAHYYVKAYFAEHFDLLRRVICVEGEDFFLRSLSTSGSWHPEGGKSGASFFRTSDERFIFKQLSSVELDCFRKCAPNYFDYMYTAVTEKKLTALGKIFGVYQVAYRNKEDNQEFKMDLLIMEFLFYKKNVKKLWDLKGSLRNRYASPKSSAPVLLDENLVQDLWGNQIYIHTHSKAALNQAMANDSRFLTSLDIMDYSLLAGIIEETNEVVIGIVDYMRTFTLDKKLESLVKTALPTPHLPTVVSPTAYCRRFCEAIDMYFPFAPDQWTELNSDF</sequence>
<keyword evidence="4 10" id="KW-0547">Nucleotide-binding</keyword>
<dbReference type="CDD" id="cd17300">
    <property type="entry name" value="PIPKc_PIKfyve"/>
    <property type="match status" value="1"/>
</dbReference>
<keyword evidence="15" id="KW-1185">Reference proteome</keyword>
<evidence type="ECO:0000259" key="14">
    <source>
        <dbReference type="PROSITE" id="PS51455"/>
    </source>
</evidence>
<feature type="region of interest" description="Disordered" evidence="12">
    <location>
        <begin position="1"/>
        <end position="26"/>
    </location>
</feature>
<feature type="domain" description="FYVE-type" evidence="13">
    <location>
        <begin position="130"/>
        <end position="190"/>
    </location>
</feature>
<evidence type="ECO:0000256" key="1">
    <source>
        <dbReference type="ARBA" id="ARBA00012009"/>
    </source>
</evidence>
<feature type="coiled-coil region" evidence="11">
    <location>
        <begin position="770"/>
        <end position="797"/>
    </location>
</feature>
<dbReference type="SMART" id="SM00330">
    <property type="entry name" value="PIPKc"/>
    <property type="match status" value="1"/>
</dbReference>
<dbReference type="CDD" id="cd15725">
    <property type="entry name" value="FYVE_PIKfyve_Fab1"/>
    <property type="match status" value="1"/>
</dbReference>
<dbReference type="PROSITE" id="PS51455">
    <property type="entry name" value="PIPK"/>
    <property type="match status" value="1"/>
</dbReference>
<dbReference type="SMART" id="SM00064">
    <property type="entry name" value="FYVE"/>
    <property type="match status" value="1"/>
</dbReference>
<dbReference type="Gene3D" id="3.30.800.10">
    <property type="entry name" value="Phosphatidylinositol Phosphate Kinase II Beta"/>
    <property type="match status" value="1"/>
</dbReference>
<dbReference type="InterPro" id="IPR027483">
    <property type="entry name" value="PInositol-4-P-4/5-kinase_C_sf"/>
</dbReference>
<keyword evidence="11" id="KW-0175">Coiled coil</keyword>
<dbReference type="SUPFAM" id="SSF56104">
    <property type="entry name" value="SAICAR synthase-like"/>
    <property type="match status" value="1"/>
</dbReference>
<feature type="compositionally biased region" description="Basic and acidic residues" evidence="12">
    <location>
        <begin position="201"/>
        <end position="210"/>
    </location>
</feature>
<dbReference type="InterPro" id="IPR002498">
    <property type="entry name" value="PInositol-4-P-4/5-kinase_core"/>
</dbReference>
<keyword evidence="2 10" id="KW-0808">Transferase</keyword>
<dbReference type="InterPro" id="IPR011011">
    <property type="entry name" value="Znf_FYVE_PHD"/>
</dbReference>
<keyword evidence="7" id="KW-0862">Zinc</keyword>
<dbReference type="InterPro" id="IPR027409">
    <property type="entry name" value="GroEL-like_apical_dom_sf"/>
</dbReference>
<feature type="region of interest" description="Disordered" evidence="12">
    <location>
        <begin position="198"/>
        <end position="222"/>
    </location>
</feature>
<dbReference type="InterPro" id="IPR013083">
    <property type="entry name" value="Znf_RING/FYVE/PHD"/>
</dbReference>
<evidence type="ECO:0000256" key="7">
    <source>
        <dbReference type="ARBA" id="ARBA00022833"/>
    </source>
</evidence>
<evidence type="ECO:0000313" key="16">
    <source>
        <dbReference type="WBParaSite" id="Pan_g5082.t1"/>
    </source>
</evidence>
<dbReference type="EC" id="2.7.1.150" evidence="1"/>
<evidence type="ECO:0000256" key="4">
    <source>
        <dbReference type="ARBA" id="ARBA00022741"/>
    </source>
</evidence>
<dbReference type="InterPro" id="IPR044769">
    <property type="entry name" value="PIKfyve_PIPKc"/>
</dbReference>